<dbReference type="SUPFAM" id="SSF53738">
    <property type="entry name" value="Phosphoglucomutase, first 3 domains"/>
    <property type="match status" value="3"/>
</dbReference>
<dbReference type="Gene3D" id="3.40.120.10">
    <property type="entry name" value="Alpha-D-Glucose-1,6-Bisphosphate, subunit A, domain 3"/>
    <property type="match status" value="3"/>
</dbReference>
<sequence>QELGSLYHLLTSRIMSTHTDEQWLAEAQQWAEWDVNAGTKAQVEQLVAAKDVARIRELFGSRVAFGTAGLRAVMGPGPAAMNDLVVIQASQGICKYLTQQFGDRAKSMGVALGYDHRQHETLSSKRFAELTAAVCLHYGFKVYLYEGFVATPLVPFCIEQKGCAAGVMVTASHNPKADNGYKVYWSNGSQIIPPHDEGIASEIMTNLAPWRLYDDSLEDLKKAFPALIENPREELTARYFERARASLCRFPEANANTPLKIAYTAMHGVGHAFTSRSFAAFGHKEYVPVQAQLLPDPEFPTVAFPNPEEGKGALQLAMETAEANGARLILANDPDADRLAVAERDPSSKSGWRIFTGNEIGVLLGYWELEQYLRLNPNCDRKQLYFIASTVSSKMLRAVANAEGLNFEETLTGFKWMGNKTAELRDAGKTVLFSFEEAIGFCVGDLVKDKDGVVAAAVFAEMAVQLEATKKMTVGQHLNALYERYGHFVTQNHYVKCYDPVKIRAIFERLRNNGKYWESCGDFAITHVRDLTTGFDSSQTDKRAVLPVSSSTEMITYTFANGCVATLRTSGTEPKLKYYVELAGRVGQTREEVTLELRKQVEQIVELMLQPKDNGLELPPADK</sequence>
<keyword evidence="6" id="KW-0597">Phosphoprotein</keyword>
<protein>
    <recommendedName>
        <fullName evidence="16">Phosphoglucomutase-2</fullName>
    </recommendedName>
</protein>
<gene>
    <name evidence="14" type="ORF">F443_04899</name>
</gene>
<keyword evidence="5" id="KW-0313">Glucose metabolism</keyword>
<evidence type="ECO:0000256" key="5">
    <source>
        <dbReference type="ARBA" id="ARBA00022526"/>
    </source>
</evidence>
<dbReference type="GO" id="GO:0006166">
    <property type="term" value="P:purine ribonucleoside salvage"/>
    <property type="evidence" value="ECO:0007669"/>
    <property type="project" value="TreeGrafter"/>
</dbReference>
<evidence type="ECO:0000256" key="10">
    <source>
        <dbReference type="ARBA" id="ARBA00023277"/>
    </source>
</evidence>
<evidence type="ECO:0000256" key="8">
    <source>
        <dbReference type="ARBA" id="ARBA00022842"/>
    </source>
</evidence>
<dbReference type="CDD" id="cd05799">
    <property type="entry name" value="PGM2"/>
    <property type="match status" value="1"/>
</dbReference>
<dbReference type="GO" id="GO:0008973">
    <property type="term" value="F:phosphopentomutase activity"/>
    <property type="evidence" value="ECO:0007669"/>
    <property type="project" value="TreeGrafter"/>
</dbReference>
<dbReference type="GO" id="GO:0006006">
    <property type="term" value="P:glucose metabolic process"/>
    <property type="evidence" value="ECO:0007669"/>
    <property type="project" value="UniProtKB-KW"/>
</dbReference>
<dbReference type="EMBL" id="ANIZ01000881">
    <property type="protein sequence ID" value="ETI51826.1"/>
    <property type="molecule type" value="Genomic_DNA"/>
</dbReference>
<reference evidence="14 15" key="1">
    <citation type="submission" date="2013-11" db="EMBL/GenBank/DDBJ databases">
        <title>The Genome Sequence of Phytophthora parasitica P1569.</title>
        <authorList>
            <consortium name="The Broad Institute Genomics Platform"/>
            <person name="Russ C."/>
            <person name="Tyler B."/>
            <person name="Panabieres F."/>
            <person name="Shan W."/>
            <person name="Tripathy S."/>
            <person name="Grunwald N."/>
            <person name="Machado M."/>
            <person name="Johnson C.S."/>
            <person name="Arredondo F."/>
            <person name="Hong C."/>
            <person name="Coffey M."/>
            <person name="Young S.K."/>
            <person name="Zeng Q."/>
            <person name="Gargeya S."/>
            <person name="Fitzgerald M."/>
            <person name="Abouelleil A."/>
            <person name="Alvarado L."/>
            <person name="Chapman S.B."/>
            <person name="Gainer-Dewar J."/>
            <person name="Goldberg J."/>
            <person name="Griggs A."/>
            <person name="Gujja S."/>
            <person name="Hansen M."/>
            <person name="Howarth C."/>
            <person name="Imamovic A."/>
            <person name="Ireland A."/>
            <person name="Larimer J."/>
            <person name="McCowan C."/>
            <person name="Murphy C."/>
            <person name="Pearson M."/>
            <person name="Poon T.W."/>
            <person name="Priest M."/>
            <person name="Roberts A."/>
            <person name="Saif S."/>
            <person name="Shea T."/>
            <person name="Sykes S."/>
            <person name="Wortman J."/>
            <person name="Nusbaum C."/>
            <person name="Birren B."/>
        </authorList>
    </citation>
    <scope>NUCLEOTIDE SEQUENCE [LARGE SCALE GENOMIC DNA]</scope>
    <source>
        <strain evidence="14 15">P1569</strain>
    </source>
</reference>
<comment type="cofactor">
    <cofactor evidence="1">
        <name>Mg(2+)</name>
        <dbReference type="ChEBI" id="CHEBI:18420"/>
    </cofactor>
</comment>
<comment type="subcellular location">
    <subcellularLocation>
        <location evidence="2">Cytoplasm</location>
    </subcellularLocation>
</comment>
<dbReference type="Proteomes" id="UP000018721">
    <property type="component" value="Unassembled WGS sequence"/>
</dbReference>
<organism evidence="14 15">
    <name type="scientific">Phytophthora nicotianae P1569</name>
    <dbReference type="NCBI Taxonomy" id="1317065"/>
    <lineage>
        <taxon>Eukaryota</taxon>
        <taxon>Sar</taxon>
        <taxon>Stramenopiles</taxon>
        <taxon>Oomycota</taxon>
        <taxon>Peronosporomycetes</taxon>
        <taxon>Peronosporales</taxon>
        <taxon>Peronosporaceae</taxon>
        <taxon>Phytophthora</taxon>
    </lineage>
</organism>
<dbReference type="InterPro" id="IPR016055">
    <property type="entry name" value="A-D-PHexomutase_a/b/a-I/II/III"/>
</dbReference>
<dbReference type="GO" id="GO:0005737">
    <property type="term" value="C:cytoplasm"/>
    <property type="evidence" value="ECO:0007669"/>
    <property type="project" value="UniProtKB-SubCell"/>
</dbReference>
<evidence type="ECO:0000313" key="15">
    <source>
        <dbReference type="Proteomes" id="UP000018721"/>
    </source>
</evidence>
<dbReference type="InterPro" id="IPR005845">
    <property type="entry name" value="A-D-PHexomutase_a/b/a-II"/>
</dbReference>
<dbReference type="SUPFAM" id="SSF55957">
    <property type="entry name" value="Phosphoglucomutase, C-terminal domain"/>
    <property type="match status" value="1"/>
</dbReference>
<dbReference type="HOGENOM" id="CLU_016950_0_1_1"/>
<evidence type="ECO:0000256" key="3">
    <source>
        <dbReference type="ARBA" id="ARBA00010231"/>
    </source>
</evidence>
<dbReference type="InterPro" id="IPR036900">
    <property type="entry name" value="A-D-PHexomutase_C_sf"/>
</dbReference>
<dbReference type="InterPro" id="IPR005846">
    <property type="entry name" value="A-D-PHexomutase_a/b/a-III"/>
</dbReference>
<dbReference type="eggNOG" id="KOG1220">
    <property type="taxonomic scope" value="Eukaryota"/>
</dbReference>
<keyword evidence="4" id="KW-0963">Cytoplasm</keyword>
<dbReference type="PROSITE" id="PS00710">
    <property type="entry name" value="PGM_PMM"/>
    <property type="match status" value="1"/>
</dbReference>
<dbReference type="OrthoDB" id="8300170at2759"/>
<accession>V9FL74</accession>
<keyword evidence="7" id="KW-0479">Metal-binding</keyword>
<keyword evidence="15" id="KW-1185">Reference proteome</keyword>
<dbReference type="AlphaFoldDB" id="V9FL74"/>
<dbReference type="Pfam" id="PF02880">
    <property type="entry name" value="PGM_PMM_III"/>
    <property type="match status" value="1"/>
</dbReference>
<dbReference type="InterPro" id="IPR005844">
    <property type="entry name" value="A-D-PHexomutase_a/b/a-I"/>
</dbReference>
<evidence type="ECO:0000256" key="4">
    <source>
        <dbReference type="ARBA" id="ARBA00022490"/>
    </source>
</evidence>
<dbReference type="FunFam" id="3.40.120.10:FF:000035">
    <property type="entry name" value="Pgm3p"/>
    <property type="match status" value="1"/>
</dbReference>
<evidence type="ECO:0000259" key="13">
    <source>
        <dbReference type="Pfam" id="PF02880"/>
    </source>
</evidence>
<evidence type="ECO:0008006" key="16">
    <source>
        <dbReference type="Google" id="ProtNLM"/>
    </source>
</evidence>
<feature type="domain" description="Alpha-D-phosphohexomutase alpha/beta/alpha" evidence="11">
    <location>
        <begin position="63"/>
        <end position="205"/>
    </location>
</feature>
<keyword evidence="9" id="KW-0413">Isomerase</keyword>
<dbReference type="GO" id="GO:0000287">
    <property type="term" value="F:magnesium ion binding"/>
    <property type="evidence" value="ECO:0007669"/>
    <property type="project" value="InterPro"/>
</dbReference>
<dbReference type="PANTHER" id="PTHR45745:SF1">
    <property type="entry name" value="PHOSPHOGLUCOMUTASE 2B-RELATED"/>
    <property type="match status" value="1"/>
</dbReference>
<evidence type="ECO:0000259" key="12">
    <source>
        <dbReference type="Pfam" id="PF02879"/>
    </source>
</evidence>
<keyword evidence="8" id="KW-0460">Magnesium</keyword>
<feature type="domain" description="Alpha-D-phosphohexomutase alpha/beta/alpha" evidence="13">
    <location>
        <begin position="357"/>
        <end position="485"/>
    </location>
</feature>
<evidence type="ECO:0000313" key="14">
    <source>
        <dbReference type="EMBL" id="ETI51826.1"/>
    </source>
</evidence>
<comment type="similarity">
    <text evidence="3">Belongs to the phosphohexose mutase family.</text>
</comment>
<evidence type="ECO:0000256" key="9">
    <source>
        <dbReference type="ARBA" id="ARBA00023235"/>
    </source>
</evidence>
<dbReference type="PRINTS" id="PR00509">
    <property type="entry name" value="PGMPMM"/>
</dbReference>
<evidence type="ECO:0000259" key="11">
    <source>
        <dbReference type="Pfam" id="PF02878"/>
    </source>
</evidence>
<dbReference type="Pfam" id="PF02878">
    <property type="entry name" value="PGM_PMM_I"/>
    <property type="match status" value="1"/>
</dbReference>
<dbReference type="PANTHER" id="PTHR45745">
    <property type="entry name" value="PHOSPHOMANNOMUTASE 45A"/>
    <property type="match status" value="1"/>
</dbReference>
<evidence type="ECO:0000256" key="7">
    <source>
        <dbReference type="ARBA" id="ARBA00022723"/>
    </source>
</evidence>
<feature type="non-terminal residue" evidence="14">
    <location>
        <position position="1"/>
    </location>
</feature>
<keyword evidence="10" id="KW-0119">Carbohydrate metabolism</keyword>
<dbReference type="GO" id="GO:0005634">
    <property type="term" value="C:nucleus"/>
    <property type="evidence" value="ECO:0007669"/>
    <property type="project" value="TreeGrafter"/>
</dbReference>
<proteinExistence type="inferred from homology"/>
<evidence type="ECO:0000256" key="2">
    <source>
        <dbReference type="ARBA" id="ARBA00004496"/>
    </source>
</evidence>
<name>V9FL74_PHYNI</name>
<dbReference type="Pfam" id="PF02879">
    <property type="entry name" value="PGM_PMM_II"/>
    <property type="match status" value="1"/>
</dbReference>
<evidence type="ECO:0000256" key="1">
    <source>
        <dbReference type="ARBA" id="ARBA00001946"/>
    </source>
</evidence>
<dbReference type="InterPro" id="IPR016066">
    <property type="entry name" value="A-D-PHexomutase_CS"/>
</dbReference>
<dbReference type="InterPro" id="IPR005841">
    <property type="entry name" value="Alpha-D-phosphohexomutase_SF"/>
</dbReference>
<comment type="caution">
    <text evidence="14">The sequence shown here is derived from an EMBL/GenBank/DDBJ whole genome shotgun (WGS) entry which is preliminary data.</text>
</comment>
<feature type="domain" description="Alpha-D-phosphohexomutase alpha/beta/alpha" evidence="12">
    <location>
        <begin position="238"/>
        <end position="343"/>
    </location>
</feature>
<evidence type="ECO:0000256" key="6">
    <source>
        <dbReference type="ARBA" id="ARBA00022553"/>
    </source>
</evidence>